<dbReference type="AlphaFoldDB" id="A0A9D1A7C0"/>
<evidence type="ECO:0000256" key="1">
    <source>
        <dbReference type="SAM" id="Phobius"/>
    </source>
</evidence>
<organism evidence="2 3">
    <name type="scientific">Candidatus Avoscillospira stercoripullorum</name>
    <dbReference type="NCBI Taxonomy" id="2840709"/>
    <lineage>
        <taxon>Bacteria</taxon>
        <taxon>Bacillati</taxon>
        <taxon>Bacillota</taxon>
        <taxon>Clostridia</taxon>
        <taxon>Eubacteriales</taxon>
        <taxon>Oscillospiraceae</taxon>
        <taxon>Oscillospiraceae incertae sedis</taxon>
        <taxon>Candidatus Avoscillospira</taxon>
    </lineage>
</organism>
<feature type="transmembrane region" description="Helical" evidence="1">
    <location>
        <begin position="47"/>
        <end position="72"/>
    </location>
</feature>
<keyword evidence="1" id="KW-0812">Transmembrane</keyword>
<protein>
    <submittedName>
        <fullName evidence="2">Uncharacterized protein</fullName>
    </submittedName>
</protein>
<keyword evidence="1" id="KW-0472">Membrane</keyword>
<keyword evidence="1" id="KW-1133">Transmembrane helix</keyword>
<comment type="caution">
    <text evidence="2">The sequence shown here is derived from an EMBL/GenBank/DDBJ whole genome shotgun (WGS) entry which is preliminary data.</text>
</comment>
<feature type="transmembrane region" description="Helical" evidence="1">
    <location>
        <begin position="236"/>
        <end position="258"/>
    </location>
</feature>
<proteinExistence type="predicted"/>
<reference evidence="2" key="2">
    <citation type="journal article" date="2021" name="PeerJ">
        <title>Extensive microbial diversity within the chicken gut microbiome revealed by metagenomics and culture.</title>
        <authorList>
            <person name="Gilroy R."/>
            <person name="Ravi A."/>
            <person name="Getino M."/>
            <person name="Pursley I."/>
            <person name="Horton D.L."/>
            <person name="Alikhan N.F."/>
            <person name="Baker D."/>
            <person name="Gharbi K."/>
            <person name="Hall N."/>
            <person name="Watson M."/>
            <person name="Adriaenssens E.M."/>
            <person name="Foster-Nyarko E."/>
            <person name="Jarju S."/>
            <person name="Secka A."/>
            <person name="Antonio M."/>
            <person name="Oren A."/>
            <person name="Chaudhuri R.R."/>
            <person name="La Ragione R."/>
            <person name="Hildebrand F."/>
            <person name="Pallen M.J."/>
        </authorList>
    </citation>
    <scope>NUCLEOTIDE SEQUENCE</scope>
    <source>
        <strain evidence="2">ChiHjej9B8-7071</strain>
    </source>
</reference>
<feature type="transmembrane region" description="Helical" evidence="1">
    <location>
        <begin position="102"/>
        <end position="125"/>
    </location>
</feature>
<sequence length="265" mass="29479">MGKIMKYEFRSMFRLFIPLWLGILVLSVVNRFTTNLQFGNDKLLNFFVGLALFLYVVGIIAVIIVAYIFIVLRFYKGLLKDEGYLTMTLPVSLDSILWGKALAAWILMVLTTLVCLVSAGILLLANVNLRDLAAVWEQTVTYFGSVQTALLTAQIILTALLSTLYSILMPYLAMAIGHLAQKHRVGASVLAYVIIATVLSTVYNTFLTPALLDFLVGYQIPVLSPEALAGMISRGLWIYLLVIVVSCVIFYIPTRVILSKKLNLE</sequence>
<evidence type="ECO:0000313" key="3">
    <source>
        <dbReference type="Proteomes" id="UP000824258"/>
    </source>
</evidence>
<gene>
    <name evidence="2" type="ORF">IAA70_01280</name>
</gene>
<feature type="transmembrane region" description="Helical" evidence="1">
    <location>
        <begin position="145"/>
        <end position="168"/>
    </location>
</feature>
<accession>A0A9D1A7C0</accession>
<dbReference type="Proteomes" id="UP000824258">
    <property type="component" value="Unassembled WGS sequence"/>
</dbReference>
<dbReference type="EMBL" id="DVGD01000038">
    <property type="protein sequence ID" value="HIR09015.1"/>
    <property type="molecule type" value="Genomic_DNA"/>
</dbReference>
<feature type="transmembrane region" description="Helical" evidence="1">
    <location>
        <begin position="189"/>
        <end position="216"/>
    </location>
</feature>
<reference evidence="2" key="1">
    <citation type="submission" date="2020-10" db="EMBL/GenBank/DDBJ databases">
        <authorList>
            <person name="Gilroy R."/>
        </authorList>
    </citation>
    <scope>NUCLEOTIDE SEQUENCE</scope>
    <source>
        <strain evidence="2">ChiHjej9B8-7071</strain>
    </source>
</reference>
<evidence type="ECO:0000313" key="2">
    <source>
        <dbReference type="EMBL" id="HIR09015.1"/>
    </source>
</evidence>
<name>A0A9D1A7C0_9FIRM</name>